<name>A0A318HPM3_9BACT</name>
<proteinExistence type="predicted"/>
<evidence type="ECO:0000313" key="1">
    <source>
        <dbReference type="EMBL" id="PXX15457.1"/>
    </source>
</evidence>
<dbReference type="AlphaFoldDB" id="A0A318HPM3"/>
<sequence>MYEVLDKLTITIEIPLHLSVTKRYYIPKMGCWKLFRRFPIS</sequence>
<comment type="caution">
    <text evidence="1">The sequence shown here is derived from an EMBL/GenBank/DDBJ whole genome shotgun (WGS) entry which is preliminary data.</text>
</comment>
<accession>A0A318HPM3</accession>
<dbReference type="EMBL" id="QJJX01000075">
    <property type="protein sequence ID" value="PXX15457.1"/>
    <property type="molecule type" value="Genomic_DNA"/>
</dbReference>
<evidence type="ECO:0000313" key="2">
    <source>
        <dbReference type="Proteomes" id="UP000248314"/>
    </source>
</evidence>
<dbReference type="Proteomes" id="UP000248314">
    <property type="component" value="Unassembled WGS sequence"/>
</dbReference>
<gene>
    <name evidence="1" type="ORF">EJ73_02843</name>
</gene>
<organism evidence="1 2">
    <name type="scientific">Hoylesella shahii DSM 15611 = JCM 12083</name>
    <dbReference type="NCBI Taxonomy" id="1122991"/>
    <lineage>
        <taxon>Bacteria</taxon>
        <taxon>Pseudomonadati</taxon>
        <taxon>Bacteroidota</taxon>
        <taxon>Bacteroidia</taxon>
        <taxon>Bacteroidales</taxon>
        <taxon>Prevotellaceae</taxon>
        <taxon>Hoylesella</taxon>
    </lineage>
</organism>
<protein>
    <submittedName>
        <fullName evidence="1">Uncharacterized protein</fullName>
    </submittedName>
</protein>
<keyword evidence="2" id="KW-1185">Reference proteome</keyword>
<reference evidence="1 2" key="1">
    <citation type="submission" date="2018-05" db="EMBL/GenBank/DDBJ databases">
        <title>Genomic Encyclopedia of Type Strains, Phase I: the one thousand microbial genomes (KMG-I) project.</title>
        <authorList>
            <person name="Kyrpides N."/>
        </authorList>
    </citation>
    <scope>NUCLEOTIDE SEQUENCE [LARGE SCALE GENOMIC DNA]</scope>
    <source>
        <strain evidence="1 2">DSM 15611</strain>
    </source>
</reference>